<protein>
    <submittedName>
        <fullName evidence="7">(pine wood nematode) hypothetical protein</fullName>
    </submittedName>
    <submittedName>
        <fullName evidence="10">G_PROTEIN_RECEP_F1_2 domain-containing protein</fullName>
    </submittedName>
</protein>
<feature type="transmembrane region" description="Helical" evidence="5">
    <location>
        <begin position="229"/>
        <end position="255"/>
    </location>
</feature>
<feature type="transmembrane region" description="Helical" evidence="5">
    <location>
        <begin position="275"/>
        <end position="295"/>
    </location>
</feature>
<dbReference type="EMBL" id="CAJFCV020000004">
    <property type="protein sequence ID" value="CAG9115823.1"/>
    <property type="molecule type" value="Genomic_DNA"/>
</dbReference>
<dbReference type="Proteomes" id="UP000659654">
    <property type="component" value="Unassembled WGS sequence"/>
</dbReference>
<feature type="domain" description="G-protein coupled receptors family 1 profile" evidence="6">
    <location>
        <begin position="31"/>
        <end position="288"/>
    </location>
</feature>
<reference evidence="10" key="1">
    <citation type="submission" date="2016-11" db="UniProtKB">
        <authorList>
            <consortium name="WormBaseParasite"/>
        </authorList>
    </citation>
    <scope>IDENTIFICATION</scope>
</reference>
<evidence type="ECO:0000256" key="2">
    <source>
        <dbReference type="ARBA" id="ARBA00022692"/>
    </source>
</evidence>
<dbReference type="InterPro" id="IPR052954">
    <property type="entry name" value="GPCR-Ligand_Int"/>
</dbReference>
<evidence type="ECO:0000256" key="3">
    <source>
        <dbReference type="ARBA" id="ARBA00022989"/>
    </source>
</evidence>
<dbReference type="InterPro" id="IPR000276">
    <property type="entry name" value="GPCR_Rhodpsn"/>
</dbReference>
<evidence type="ECO:0000313" key="8">
    <source>
        <dbReference type="Proteomes" id="UP000095284"/>
    </source>
</evidence>
<dbReference type="AlphaFoldDB" id="A0A1I7RHD9"/>
<evidence type="ECO:0000313" key="9">
    <source>
        <dbReference type="Proteomes" id="UP000659654"/>
    </source>
</evidence>
<feature type="transmembrane region" description="Helical" evidence="5">
    <location>
        <begin position="188"/>
        <end position="208"/>
    </location>
</feature>
<proteinExistence type="predicted"/>
<dbReference type="GO" id="GO:0004930">
    <property type="term" value="F:G protein-coupled receptor activity"/>
    <property type="evidence" value="ECO:0007669"/>
    <property type="project" value="InterPro"/>
</dbReference>
<accession>A0A1I7RHD9</accession>
<evidence type="ECO:0000259" key="6">
    <source>
        <dbReference type="PROSITE" id="PS50262"/>
    </source>
</evidence>
<dbReference type="Gene3D" id="1.20.1070.10">
    <property type="entry name" value="Rhodopsin 7-helix transmembrane proteins"/>
    <property type="match status" value="1"/>
</dbReference>
<reference evidence="7" key="2">
    <citation type="submission" date="2020-09" db="EMBL/GenBank/DDBJ databases">
        <authorList>
            <person name="Kikuchi T."/>
        </authorList>
    </citation>
    <scope>NUCLEOTIDE SEQUENCE</scope>
    <source>
        <strain evidence="7">Ka4C1</strain>
    </source>
</reference>
<keyword evidence="3 5" id="KW-1133">Transmembrane helix</keyword>
<evidence type="ECO:0000256" key="4">
    <source>
        <dbReference type="ARBA" id="ARBA00023136"/>
    </source>
</evidence>
<dbReference type="InterPro" id="IPR017452">
    <property type="entry name" value="GPCR_Rhodpsn_7TM"/>
</dbReference>
<dbReference type="OrthoDB" id="5860339at2759"/>
<comment type="subcellular location">
    <subcellularLocation>
        <location evidence="1">Membrane</location>
    </subcellularLocation>
</comment>
<evidence type="ECO:0000256" key="5">
    <source>
        <dbReference type="SAM" id="Phobius"/>
    </source>
</evidence>
<dbReference type="Proteomes" id="UP000095284">
    <property type="component" value="Unplaced"/>
</dbReference>
<feature type="transmembrane region" description="Helical" evidence="5">
    <location>
        <begin position="106"/>
        <end position="125"/>
    </location>
</feature>
<dbReference type="PROSITE" id="PS50262">
    <property type="entry name" value="G_PROTEIN_RECEP_F1_2"/>
    <property type="match status" value="1"/>
</dbReference>
<dbReference type="Proteomes" id="UP000582659">
    <property type="component" value="Unassembled WGS sequence"/>
</dbReference>
<sequence>MFRTLMTTPEVLSYLLALCSQTLLCVLGTVLNIVCLFAFMTAFTHAYYRKTSLLIYLVALSICNTLQLTLSVFVIILPATEQFMDDQQYPYEYELLRSFNNRTLSITYPLLMSANYASIWILTLICAQRYQSICHPSSPWKRRLSIFRNSNLCVGVAVILSLVCNLPRYWELHGIRDYLLYKIIQEGIIYGFVVYGAPMTLLIWLNYNTIRIVRHHDDIPLRPSAEHRTALMTSSVFILFFLCTTLSASLRLIIIVTEHSLKHLDDIWLVDLSNLLMNANAITMPVVCFIFTRGFRDLFFVIRYPATGASCPRRFLSSSLRKKSSQFLQPLT</sequence>
<dbReference type="SUPFAM" id="SSF81321">
    <property type="entry name" value="Family A G protein-coupled receptor-like"/>
    <property type="match status" value="1"/>
</dbReference>
<dbReference type="WBParaSite" id="BXY_0011600.1">
    <property type="protein sequence ID" value="BXY_0011600.1"/>
    <property type="gene ID" value="BXY_0011600"/>
</dbReference>
<evidence type="ECO:0000256" key="1">
    <source>
        <dbReference type="ARBA" id="ARBA00004370"/>
    </source>
</evidence>
<evidence type="ECO:0000313" key="10">
    <source>
        <dbReference type="WBParaSite" id="BXY_0011600.1"/>
    </source>
</evidence>
<keyword evidence="4 5" id="KW-0472">Membrane</keyword>
<evidence type="ECO:0000313" key="7">
    <source>
        <dbReference type="EMBL" id="CAD5226399.1"/>
    </source>
</evidence>
<dbReference type="PRINTS" id="PR00237">
    <property type="entry name" value="GPCRRHODOPSN"/>
</dbReference>
<dbReference type="PANTHER" id="PTHR46641">
    <property type="entry name" value="FMRFAMIDE RECEPTOR-RELATED"/>
    <property type="match status" value="1"/>
</dbReference>
<gene>
    <name evidence="7" type="ORF">BXYJ_LOCUS9025</name>
</gene>
<organism evidence="8 10">
    <name type="scientific">Bursaphelenchus xylophilus</name>
    <name type="common">Pinewood nematode worm</name>
    <name type="synonym">Aphelenchoides xylophilus</name>
    <dbReference type="NCBI Taxonomy" id="6326"/>
    <lineage>
        <taxon>Eukaryota</taxon>
        <taxon>Metazoa</taxon>
        <taxon>Ecdysozoa</taxon>
        <taxon>Nematoda</taxon>
        <taxon>Chromadorea</taxon>
        <taxon>Rhabditida</taxon>
        <taxon>Tylenchina</taxon>
        <taxon>Tylenchomorpha</taxon>
        <taxon>Aphelenchoidea</taxon>
        <taxon>Aphelenchoididae</taxon>
        <taxon>Bursaphelenchus</taxon>
    </lineage>
</organism>
<feature type="transmembrane region" description="Helical" evidence="5">
    <location>
        <begin position="146"/>
        <end position="168"/>
    </location>
</feature>
<feature type="transmembrane region" description="Helical" evidence="5">
    <location>
        <begin position="53"/>
        <end position="77"/>
    </location>
</feature>
<keyword evidence="9" id="KW-1185">Reference proteome</keyword>
<name>A0A1I7RHD9_BURXY</name>
<dbReference type="GO" id="GO:0016020">
    <property type="term" value="C:membrane"/>
    <property type="evidence" value="ECO:0007669"/>
    <property type="project" value="UniProtKB-SubCell"/>
</dbReference>
<dbReference type="PANTHER" id="PTHR46641:SF16">
    <property type="entry name" value="G-PROTEIN COUPLED RECEPTORS FAMILY 1 PROFILE DOMAIN-CONTAINING PROTEIN"/>
    <property type="match status" value="1"/>
</dbReference>
<dbReference type="EMBL" id="CAJFDI010000004">
    <property type="protein sequence ID" value="CAD5226399.1"/>
    <property type="molecule type" value="Genomic_DNA"/>
</dbReference>
<feature type="transmembrane region" description="Helical" evidence="5">
    <location>
        <begin position="12"/>
        <end position="41"/>
    </location>
</feature>
<keyword evidence="2 5" id="KW-0812">Transmembrane</keyword>